<dbReference type="OMA" id="DVQHHDF"/>
<organism evidence="1 2">
    <name type="scientific">Oryza rufipogon</name>
    <name type="common">Brownbeard rice</name>
    <name type="synonym">Asian wild rice</name>
    <dbReference type="NCBI Taxonomy" id="4529"/>
    <lineage>
        <taxon>Eukaryota</taxon>
        <taxon>Viridiplantae</taxon>
        <taxon>Streptophyta</taxon>
        <taxon>Embryophyta</taxon>
        <taxon>Tracheophyta</taxon>
        <taxon>Spermatophyta</taxon>
        <taxon>Magnoliopsida</taxon>
        <taxon>Liliopsida</taxon>
        <taxon>Poales</taxon>
        <taxon>Poaceae</taxon>
        <taxon>BOP clade</taxon>
        <taxon>Oryzoideae</taxon>
        <taxon>Oryzeae</taxon>
        <taxon>Oryzinae</taxon>
        <taxon>Oryza</taxon>
    </lineage>
</organism>
<reference evidence="2" key="1">
    <citation type="submission" date="2013-06" db="EMBL/GenBank/DDBJ databases">
        <authorList>
            <person name="Zhao Q."/>
        </authorList>
    </citation>
    <scope>NUCLEOTIDE SEQUENCE</scope>
    <source>
        <strain evidence="2">cv. W1943</strain>
    </source>
</reference>
<reference evidence="1" key="2">
    <citation type="submission" date="2015-06" db="UniProtKB">
        <authorList>
            <consortium name="EnsemblPlants"/>
        </authorList>
    </citation>
    <scope>IDENTIFICATION</scope>
</reference>
<protein>
    <submittedName>
        <fullName evidence="1">Uncharacterized protein</fullName>
    </submittedName>
</protein>
<dbReference type="EnsemblPlants" id="ORUFI04G20910.1">
    <property type="protein sequence ID" value="ORUFI04G20910.1"/>
    <property type="gene ID" value="ORUFI04G20910"/>
</dbReference>
<accession>A0A0E0PBT8</accession>
<dbReference type="PANTHER" id="PTHR31343:SF37">
    <property type="entry name" value="OSJNBA0038O10.24-LIKE PROTEIN"/>
    <property type="match status" value="1"/>
</dbReference>
<dbReference type="PANTHER" id="PTHR31343">
    <property type="entry name" value="T15D22.8"/>
    <property type="match status" value="1"/>
</dbReference>
<dbReference type="Pfam" id="PF05623">
    <property type="entry name" value="DUF789"/>
    <property type="match status" value="2"/>
</dbReference>
<dbReference type="InterPro" id="IPR008507">
    <property type="entry name" value="DUF789"/>
</dbReference>
<evidence type="ECO:0000313" key="1">
    <source>
        <dbReference type="EnsemblPlants" id="ORUFI04G20910.1"/>
    </source>
</evidence>
<keyword evidence="2" id="KW-1185">Reference proteome</keyword>
<dbReference type="AlphaFoldDB" id="A0A0E0PBT8"/>
<dbReference type="HOGENOM" id="CLU_035287_2_0_1"/>
<proteinExistence type="predicted"/>
<dbReference type="Gramene" id="ORUFI04G20910.1">
    <property type="protein sequence ID" value="ORUFI04G20910.1"/>
    <property type="gene ID" value="ORUFI04G20910"/>
</dbReference>
<evidence type="ECO:0000313" key="2">
    <source>
        <dbReference type="Proteomes" id="UP000008022"/>
    </source>
</evidence>
<name>A0A0E0PBT8_ORYRU</name>
<dbReference type="eggNOG" id="ENOG502QQ4H">
    <property type="taxonomic scope" value="Eukaryota"/>
</dbReference>
<sequence>MGSATADSRSGIKLFEACINSNLRSFLHSVTPTLEPYTVAKPGGYSGRVPELGRCFFLVDLWNHFYPLSAYGVGTPVRLPSGQEIEQYFVPYLSAIQLHTISDFTSCNEIMVGNNLFDANNYGWCSAADNWNGQYATTSLARYDSPRYPIGHVPAMNKKDLTTCFLTYHSLSTLEDRTPFDSKDPLTLPPIGLATHKTDGDVWTSANSGDQELTTSLVGAADSWLKKLDVQHHDFNYFLNSNRNLIHYRSLTEASTSAV</sequence>
<dbReference type="Proteomes" id="UP000008022">
    <property type="component" value="Unassembled WGS sequence"/>
</dbReference>
<dbReference type="STRING" id="4529.A0A0E0PBT8"/>